<dbReference type="PANTHER" id="PTHR31126">
    <property type="entry name" value="TYROSINE-PROTEIN PHOSPHATASE"/>
    <property type="match status" value="1"/>
</dbReference>
<reference evidence="3" key="1">
    <citation type="journal article" date="2019" name="Int. J. Syst. Evol. Microbiol.">
        <title>The Global Catalogue of Microorganisms (GCM) 10K type strain sequencing project: providing services to taxonomists for standard genome sequencing and annotation.</title>
        <authorList>
            <consortium name="The Broad Institute Genomics Platform"/>
            <consortium name="The Broad Institute Genome Sequencing Center for Infectious Disease"/>
            <person name="Wu L."/>
            <person name="Ma J."/>
        </authorList>
    </citation>
    <scope>NUCLEOTIDE SEQUENCE [LARGE SCALE GENOMIC DNA]</scope>
    <source>
        <strain evidence="3">JCM 4816</strain>
    </source>
</reference>
<organism evidence="2 3">
    <name type="scientific">Streptacidiphilus monticola</name>
    <dbReference type="NCBI Taxonomy" id="2161674"/>
    <lineage>
        <taxon>Bacteria</taxon>
        <taxon>Bacillati</taxon>
        <taxon>Actinomycetota</taxon>
        <taxon>Actinomycetes</taxon>
        <taxon>Kitasatosporales</taxon>
        <taxon>Streptomycetaceae</taxon>
        <taxon>Streptacidiphilus</taxon>
    </lineage>
</organism>
<dbReference type="GO" id="GO:0004725">
    <property type="term" value="F:protein tyrosine phosphatase activity"/>
    <property type="evidence" value="ECO:0007669"/>
    <property type="project" value="UniProtKB-EC"/>
</dbReference>
<evidence type="ECO:0000313" key="2">
    <source>
        <dbReference type="EMBL" id="MFC5909450.1"/>
    </source>
</evidence>
<accession>A0ABW1G3Y0</accession>
<name>A0ABW1G3Y0_9ACTN</name>
<dbReference type="PANTHER" id="PTHR31126:SF1">
    <property type="entry name" value="TYROSINE SPECIFIC PROTEIN PHOSPHATASES DOMAIN-CONTAINING PROTEIN"/>
    <property type="match status" value="1"/>
</dbReference>
<keyword evidence="3" id="KW-1185">Reference proteome</keyword>
<comment type="caution">
    <text evidence="2">The sequence shown here is derived from an EMBL/GenBank/DDBJ whole genome shotgun (WGS) entry which is preliminary data.</text>
</comment>
<dbReference type="RefSeq" id="WP_380585254.1">
    <property type="nucleotide sequence ID" value="NZ_JBHSQJ010000082.1"/>
</dbReference>
<keyword evidence="2" id="KW-0378">Hydrolase</keyword>
<dbReference type="Gene3D" id="3.90.190.10">
    <property type="entry name" value="Protein tyrosine phosphatase superfamily"/>
    <property type="match status" value="1"/>
</dbReference>
<dbReference type="SUPFAM" id="SSF52799">
    <property type="entry name" value="(Phosphotyrosine protein) phosphatases II"/>
    <property type="match status" value="1"/>
</dbReference>
<dbReference type="InterPro" id="IPR029021">
    <property type="entry name" value="Prot-tyrosine_phosphatase-like"/>
</dbReference>
<evidence type="ECO:0000313" key="3">
    <source>
        <dbReference type="Proteomes" id="UP001596174"/>
    </source>
</evidence>
<dbReference type="EC" id="3.1.3.48" evidence="2"/>
<evidence type="ECO:0000256" key="1">
    <source>
        <dbReference type="ARBA" id="ARBA00009580"/>
    </source>
</evidence>
<dbReference type="PROSITE" id="PS00383">
    <property type="entry name" value="TYR_PHOSPHATASE_1"/>
    <property type="match status" value="1"/>
</dbReference>
<dbReference type="Proteomes" id="UP001596174">
    <property type="component" value="Unassembled WGS sequence"/>
</dbReference>
<comment type="similarity">
    <text evidence="1">Belongs to the protein-tyrosine phosphatase family.</text>
</comment>
<sequence length="258" mass="27460">METTGVERLISIPGVLNFRDTGGFPTEEGRRVATGLLYRSASLAQLTPAGAQALAALGLRTVVDLRSPRELEVWPNRPHDLDVALVNLPTFPPRFPSQEVDSQEVDGEATTDGDAEAGEETLEGLYAFLADTSGPAVAACVGRLLEPGALPALLHCAVGKDRTGVTVAVILSTLGVADAHLLADYHLSNHGLGFTNGPVTYIDEDGVERVSRPVHPDLLALYLDRIRAAHGSAAGFLRAHGLTEAHLRRLRELLLEAD</sequence>
<gene>
    <name evidence="2" type="ORF">ACFP3V_19805</name>
</gene>
<dbReference type="InterPro" id="IPR016130">
    <property type="entry name" value="Tyr_Pase_AS"/>
</dbReference>
<proteinExistence type="inferred from homology"/>
<dbReference type="Pfam" id="PF13350">
    <property type="entry name" value="Y_phosphatase3"/>
    <property type="match status" value="1"/>
</dbReference>
<dbReference type="EMBL" id="JBHSQJ010000082">
    <property type="protein sequence ID" value="MFC5909450.1"/>
    <property type="molecule type" value="Genomic_DNA"/>
</dbReference>
<protein>
    <submittedName>
        <fullName evidence="2">Tyrosine-protein phosphatase</fullName>
        <ecNumber evidence="2">3.1.3.48</ecNumber>
    </submittedName>
</protein>
<dbReference type="InterPro" id="IPR026893">
    <property type="entry name" value="Tyr/Ser_Pase_IphP-type"/>
</dbReference>